<comment type="caution">
    <text evidence="1">The sequence shown here is derived from an EMBL/GenBank/DDBJ whole genome shotgun (WGS) entry which is preliminary data.</text>
</comment>
<organism evidence="1 2">
    <name type="scientific">Bacillus mycoides</name>
    <dbReference type="NCBI Taxonomy" id="1405"/>
    <lineage>
        <taxon>Bacteria</taxon>
        <taxon>Bacillati</taxon>
        <taxon>Bacillota</taxon>
        <taxon>Bacilli</taxon>
        <taxon>Bacillales</taxon>
        <taxon>Bacillaceae</taxon>
        <taxon>Bacillus</taxon>
        <taxon>Bacillus cereus group</taxon>
    </lineage>
</organism>
<feature type="non-terminal residue" evidence="1">
    <location>
        <position position="1"/>
    </location>
</feature>
<dbReference type="InterPro" id="IPR039421">
    <property type="entry name" value="Type_1_exporter"/>
</dbReference>
<dbReference type="Gene3D" id="3.40.50.300">
    <property type="entry name" value="P-loop containing nucleotide triphosphate hydrolases"/>
    <property type="match status" value="1"/>
</dbReference>
<dbReference type="SUPFAM" id="SSF52540">
    <property type="entry name" value="P-loop containing nucleoside triphosphate hydrolases"/>
    <property type="match status" value="1"/>
</dbReference>
<accession>A0A4U2ZSW1</accession>
<dbReference type="GO" id="GO:0015421">
    <property type="term" value="F:ABC-type oligopeptide transporter activity"/>
    <property type="evidence" value="ECO:0007669"/>
    <property type="project" value="TreeGrafter"/>
</dbReference>
<dbReference type="GO" id="GO:0012505">
    <property type="term" value="C:endomembrane system"/>
    <property type="evidence" value="ECO:0007669"/>
    <property type="project" value="UniProtKB-SubCell"/>
</dbReference>
<keyword evidence="1" id="KW-0547">Nucleotide-binding</keyword>
<sequence>INYVKSNKTTLIIAHRLSTIMAADHIIFLDDGKITGQGTHEELLNTHERYRDFVTYQTIK</sequence>
<dbReference type="AlphaFoldDB" id="A0A4U2ZSW1"/>
<keyword evidence="1" id="KW-0067">ATP-binding</keyword>
<dbReference type="EMBL" id="SZOD01001345">
    <property type="protein sequence ID" value="TKI78536.1"/>
    <property type="molecule type" value="Genomic_DNA"/>
</dbReference>
<protein>
    <submittedName>
        <fullName evidence="1">ABC transporter ATP-binding protein</fullName>
    </submittedName>
</protein>
<dbReference type="PANTHER" id="PTHR43394:SF1">
    <property type="entry name" value="ATP-BINDING CASSETTE SUB-FAMILY B MEMBER 10, MITOCHONDRIAL"/>
    <property type="match status" value="1"/>
</dbReference>
<dbReference type="InterPro" id="IPR027417">
    <property type="entry name" value="P-loop_NTPase"/>
</dbReference>
<dbReference type="PANTHER" id="PTHR43394">
    <property type="entry name" value="ATP-DEPENDENT PERMEASE MDL1, MITOCHONDRIAL"/>
    <property type="match status" value="1"/>
</dbReference>
<dbReference type="Proteomes" id="UP000305524">
    <property type="component" value="Unassembled WGS sequence"/>
</dbReference>
<proteinExistence type="predicted"/>
<name>A0A4U2ZSW1_BACMY</name>
<dbReference type="GO" id="GO:0005524">
    <property type="term" value="F:ATP binding"/>
    <property type="evidence" value="ECO:0007669"/>
    <property type="project" value="UniProtKB-KW"/>
</dbReference>
<evidence type="ECO:0000313" key="2">
    <source>
        <dbReference type="Proteomes" id="UP000305524"/>
    </source>
</evidence>
<evidence type="ECO:0000313" key="1">
    <source>
        <dbReference type="EMBL" id="TKI78536.1"/>
    </source>
</evidence>
<reference evidence="1 2" key="1">
    <citation type="journal article" date="2019" name="Environ. Microbiol.">
        <title>An active ?-lactamase is a part of an orchestrated cell wall stress resistance network of Bacillus subtilis and related rhizosphere species.</title>
        <authorList>
            <person name="Bucher T."/>
            <person name="Keren-Paz A."/>
            <person name="Hausser J."/>
            <person name="Olender T."/>
            <person name="Cytryn E."/>
            <person name="Kolodkin-Gal I."/>
        </authorList>
    </citation>
    <scope>NUCLEOTIDE SEQUENCE [LARGE SCALE GENOMIC DNA]</scope>
    <source>
        <strain evidence="1 2">I186</strain>
    </source>
</reference>
<gene>
    <name evidence="1" type="ORF">FC701_34300</name>
</gene>